<protein>
    <submittedName>
        <fullName evidence="1">Uncharacterized protein</fullName>
    </submittedName>
</protein>
<evidence type="ECO:0000313" key="1">
    <source>
        <dbReference type="EMBL" id="ELZ38483.1"/>
    </source>
</evidence>
<organism evidence="1 2">
    <name type="scientific">Halorubrum distributum JCM 10247</name>
    <dbReference type="NCBI Taxonomy" id="1227486"/>
    <lineage>
        <taxon>Archaea</taxon>
        <taxon>Methanobacteriati</taxon>
        <taxon>Methanobacteriota</taxon>
        <taxon>Stenosarchaea group</taxon>
        <taxon>Halobacteria</taxon>
        <taxon>Halobacteriales</taxon>
        <taxon>Haloferacaceae</taxon>
        <taxon>Halorubrum</taxon>
        <taxon>Halorubrum distributum group</taxon>
    </lineage>
</organism>
<dbReference type="EMBL" id="AOIW01000008">
    <property type="protein sequence ID" value="ELZ38483.1"/>
    <property type="molecule type" value="Genomic_DNA"/>
</dbReference>
<evidence type="ECO:0000313" key="2">
    <source>
        <dbReference type="Proteomes" id="UP000011572"/>
    </source>
</evidence>
<accession>M0DUK4</accession>
<name>M0DUK4_9EURY</name>
<gene>
    <name evidence="1" type="ORF">C473_00142</name>
</gene>
<sequence length="111" mass="12477">MLLEQVANLLSILIDRFVFVTELSEKLFSGPAVSGENFTDERTQLFVRDVRKDGVDTLTPVFWRVVCDSEEYRDDVFAVALAVVWTCTPALKTLATEFDSHVVGVRSTDDC</sequence>
<dbReference type="Proteomes" id="UP000011572">
    <property type="component" value="Unassembled WGS sequence"/>
</dbReference>
<dbReference type="AlphaFoldDB" id="M0DUK4"/>
<reference evidence="1 2" key="1">
    <citation type="journal article" date="2014" name="PLoS Genet.">
        <title>Phylogenetically driven sequencing of extremely halophilic archaea reveals strategies for static and dynamic osmo-response.</title>
        <authorList>
            <person name="Becker E.A."/>
            <person name="Seitzer P.M."/>
            <person name="Tritt A."/>
            <person name="Larsen D."/>
            <person name="Krusor M."/>
            <person name="Yao A.I."/>
            <person name="Wu D."/>
            <person name="Madern D."/>
            <person name="Eisen J.A."/>
            <person name="Darling A.E."/>
            <person name="Facciotti M.T."/>
        </authorList>
    </citation>
    <scope>NUCLEOTIDE SEQUENCE [LARGE SCALE GENOMIC DNA]</scope>
    <source>
        <strain evidence="1 2">JCM 10247</strain>
    </source>
</reference>
<proteinExistence type="predicted"/>
<dbReference type="PATRIC" id="fig|1227486.3.peg.23"/>
<comment type="caution">
    <text evidence="1">The sequence shown here is derived from an EMBL/GenBank/DDBJ whole genome shotgun (WGS) entry which is preliminary data.</text>
</comment>